<evidence type="ECO:0000259" key="1">
    <source>
        <dbReference type="PROSITE" id="PS50177"/>
    </source>
</evidence>
<evidence type="ECO:0000313" key="2">
    <source>
        <dbReference type="Proteomes" id="UP000036681"/>
    </source>
</evidence>
<evidence type="ECO:0000313" key="3">
    <source>
        <dbReference type="WBParaSite" id="ALUE_0000339801-mRNA-1"/>
    </source>
</evidence>
<dbReference type="InterPro" id="IPR002075">
    <property type="entry name" value="NTF2_dom"/>
</dbReference>
<dbReference type="Proteomes" id="UP000036681">
    <property type="component" value="Unplaced"/>
</dbReference>
<dbReference type="Gene3D" id="3.10.450.50">
    <property type="match status" value="1"/>
</dbReference>
<dbReference type="SUPFAM" id="SSF54427">
    <property type="entry name" value="NTF2-like"/>
    <property type="match status" value="1"/>
</dbReference>
<dbReference type="WBParaSite" id="ALUE_0000339801-mRNA-1">
    <property type="protein sequence ID" value="ALUE_0000339801-mRNA-1"/>
    <property type="gene ID" value="ALUE_0000339801"/>
</dbReference>
<proteinExistence type="predicted"/>
<sequence>MWGGERSACHARWQDATVRNVIAHPTLVYSGVKLPLPAPPPCPDCYKMASSKLAAEDEIACKEAERLTERYYNAVDRVRNKVNFLYVDSATLLWNGTLIEGIDNIARFWESVPATDHSLSSVNCQMGIEEVNGCQPLIVLSVGTVVIGGMTHAFSQTFVLVTDDGKYKILSDRFRFID</sequence>
<name>A0A0M3HNS2_ASCLU</name>
<protein>
    <submittedName>
        <fullName evidence="3">NTF2 domain-containing protein</fullName>
    </submittedName>
</protein>
<feature type="domain" description="NTF2" evidence="1">
    <location>
        <begin position="63"/>
        <end position="176"/>
    </location>
</feature>
<dbReference type="GO" id="GO:0006913">
    <property type="term" value="P:nucleocytoplasmic transport"/>
    <property type="evidence" value="ECO:0007669"/>
    <property type="project" value="InterPro"/>
</dbReference>
<organism evidence="2 3">
    <name type="scientific">Ascaris lumbricoides</name>
    <name type="common">Giant roundworm</name>
    <dbReference type="NCBI Taxonomy" id="6252"/>
    <lineage>
        <taxon>Eukaryota</taxon>
        <taxon>Metazoa</taxon>
        <taxon>Ecdysozoa</taxon>
        <taxon>Nematoda</taxon>
        <taxon>Chromadorea</taxon>
        <taxon>Rhabditida</taxon>
        <taxon>Spirurina</taxon>
        <taxon>Ascaridomorpha</taxon>
        <taxon>Ascaridoidea</taxon>
        <taxon>Ascarididae</taxon>
        <taxon>Ascaris</taxon>
    </lineage>
</organism>
<dbReference type="PANTHER" id="PTHR12612">
    <property type="entry name" value="NUCLEAR TRANSPORT FACTOR 2"/>
    <property type="match status" value="1"/>
</dbReference>
<dbReference type="InterPro" id="IPR045875">
    <property type="entry name" value="NTF2"/>
</dbReference>
<dbReference type="PROSITE" id="PS50177">
    <property type="entry name" value="NTF2_DOMAIN"/>
    <property type="match status" value="1"/>
</dbReference>
<dbReference type="Pfam" id="PF02136">
    <property type="entry name" value="NTF2"/>
    <property type="match status" value="1"/>
</dbReference>
<dbReference type="InterPro" id="IPR018222">
    <property type="entry name" value="Nuclear_transport_factor_2_euk"/>
</dbReference>
<reference evidence="3" key="1">
    <citation type="submission" date="2017-02" db="UniProtKB">
        <authorList>
            <consortium name="WormBaseParasite"/>
        </authorList>
    </citation>
    <scope>IDENTIFICATION</scope>
</reference>
<keyword evidence="2" id="KW-1185">Reference proteome</keyword>
<dbReference type="AlphaFoldDB" id="A0A0M3HNS2"/>
<dbReference type="CDD" id="cd00780">
    <property type="entry name" value="NTF2"/>
    <property type="match status" value="1"/>
</dbReference>
<accession>A0A0M3HNS2</accession>
<dbReference type="InterPro" id="IPR032710">
    <property type="entry name" value="NTF2-like_dom_sf"/>
</dbReference>